<feature type="compositionally biased region" description="Polar residues" evidence="5">
    <location>
        <begin position="276"/>
        <end position="289"/>
    </location>
</feature>
<protein>
    <recommendedName>
        <fullName evidence="6">CTLH domain-containing protein</fullName>
    </recommendedName>
</protein>
<feature type="coiled-coil region" evidence="4">
    <location>
        <begin position="417"/>
        <end position="444"/>
    </location>
</feature>
<evidence type="ECO:0000313" key="7">
    <source>
        <dbReference type="EnsemblMetazoa" id="XP_030853435"/>
    </source>
</evidence>
<dbReference type="PROSITE" id="PS50082">
    <property type="entry name" value="WD_REPEATS_2"/>
    <property type="match status" value="5"/>
</dbReference>
<dbReference type="PROSITE" id="PS00678">
    <property type="entry name" value="WD_REPEATS_1"/>
    <property type="match status" value="1"/>
</dbReference>
<evidence type="ECO:0000256" key="5">
    <source>
        <dbReference type="SAM" id="MobiDB-lite"/>
    </source>
</evidence>
<feature type="compositionally biased region" description="Low complexity" evidence="5">
    <location>
        <begin position="375"/>
        <end position="385"/>
    </location>
</feature>
<dbReference type="GeneID" id="581918"/>
<evidence type="ECO:0000259" key="6">
    <source>
        <dbReference type="PROSITE" id="PS50897"/>
    </source>
</evidence>
<dbReference type="PANTHER" id="PTHR19863:SF5">
    <property type="entry name" value="WD REPEAT-CONTAINING PROTEIN 47"/>
    <property type="match status" value="1"/>
</dbReference>
<dbReference type="CTD" id="22911"/>
<feature type="compositionally biased region" description="Low complexity" evidence="5">
    <location>
        <begin position="453"/>
        <end position="470"/>
    </location>
</feature>
<name>A0A7M7PNN5_STRPU</name>
<feature type="repeat" description="WD" evidence="3">
    <location>
        <begin position="905"/>
        <end position="946"/>
    </location>
</feature>
<reference evidence="8" key="1">
    <citation type="submission" date="2015-02" db="EMBL/GenBank/DDBJ databases">
        <title>Genome sequencing for Strongylocentrotus purpuratus.</title>
        <authorList>
            <person name="Murali S."/>
            <person name="Liu Y."/>
            <person name="Vee V."/>
            <person name="English A."/>
            <person name="Wang M."/>
            <person name="Skinner E."/>
            <person name="Han Y."/>
            <person name="Muzny D.M."/>
            <person name="Worley K.C."/>
            <person name="Gibbs R.A."/>
        </authorList>
    </citation>
    <scope>NUCLEOTIDE SEQUENCE</scope>
</reference>
<feature type="repeat" description="WD" evidence="3">
    <location>
        <begin position="947"/>
        <end position="981"/>
    </location>
</feature>
<accession>A0A7M7PNN5</accession>
<evidence type="ECO:0000256" key="4">
    <source>
        <dbReference type="SAM" id="Coils"/>
    </source>
</evidence>
<keyword evidence="8" id="KW-1185">Reference proteome</keyword>
<proteinExistence type="predicted"/>
<dbReference type="OrthoDB" id="187712at2759"/>
<keyword evidence="1 3" id="KW-0853">WD repeat</keyword>
<reference evidence="7" key="2">
    <citation type="submission" date="2021-01" db="UniProtKB">
        <authorList>
            <consortium name="EnsemblMetazoa"/>
        </authorList>
    </citation>
    <scope>IDENTIFICATION</scope>
</reference>
<dbReference type="InParanoid" id="A0A7M7PNN5"/>
<evidence type="ECO:0000313" key="8">
    <source>
        <dbReference type="Proteomes" id="UP000007110"/>
    </source>
</evidence>
<dbReference type="Proteomes" id="UP000007110">
    <property type="component" value="Unassembled WGS sequence"/>
</dbReference>
<dbReference type="SMART" id="SM00668">
    <property type="entry name" value="CTLH"/>
    <property type="match status" value="1"/>
</dbReference>
<dbReference type="OMA" id="THEHVKS"/>
<dbReference type="InterPro" id="IPR036322">
    <property type="entry name" value="WD40_repeat_dom_sf"/>
</dbReference>
<dbReference type="PROSITE" id="PS50896">
    <property type="entry name" value="LISH"/>
    <property type="match status" value="1"/>
</dbReference>
<dbReference type="InterPro" id="IPR006595">
    <property type="entry name" value="CTLH_C"/>
</dbReference>
<dbReference type="InterPro" id="IPR015943">
    <property type="entry name" value="WD40/YVTN_repeat-like_dom_sf"/>
</dbReference>
<dbReference type="PROSITE" id="PS50294">
    <property type="entry name" value="WD_REPEATS_REGION"/>
    <property type="match status" value="3"/>
</dbReference>
<dbReference type="KEGG" id="spu:581918"/>
<feature type="compositionally biased region" description="Polar residues" evidence="5">
    <location>
        <begin position="484"/>
        <end position="494"/>
    </location>
</feature>
<feature type="repeat" description="WD" evidence="3">
    <location>
        <begin position="765"/>
        <end position="795"/>
    </location>
</feature>
<evidence type="ECO:0000256" key="3">
    <source>
        <dbReference type="PROSITE-ProRule" id="PRU00221"/>
    </source>
</evidence>
<dbReference type="RefSeq" id="XP_030853435.1">
    <property type="nucleotide sequence ID" value="XM_030997575.1"/>
</dbReference>
<evidence type="ECO:0000256" key="1">
    <source>
        <dbReference type="ARBA" id="ARBA00022574"/>
    </source>
</evidence>
<feature type="compositionally biased region" description="Polar residues" evidence="5">
    <location>
        <begin position="542"/>
        <end position="556"/>
    </location>
</feature>
<dbReference type="InterPro" id="IPR001680">
    <property type="entry name" value="WD40_rpt"/>
</dbReference>
<feature type="compositionally biased region" description="Low complexity" evidence="5">
    <location>
        <begin position="609"/>
        <end position="618"/>
    </location>
</feature>
<dbReference type="Gene3D" id="2.130.10.10">
    <property type="entry name" value="YVTN repeat-like/Quinoprotein amine dehydrogenase"/>
    <property type="match status" value="3"/>
</dbReference>
<dbReference type="InterPro" id="IPR019775">
    <property type="entry name" value="WD40_repeat_CS"/>
</dbReference>
<dbReference type="InterPro" id="IPR006594">
    <property type="entry name" value="LisH"/>
</dbReference>
<sequence>MPSPVNVTVKETEVVKLVLDFLHTRELYLSMRSLERESGIVNGLFSEDALFLRQLILDGQWDDVLEFIQPLQSIESFDSKTFQYLILKHKFLEMLCMKSEDFQHLQVEFSSEEVVSCLSELEPYCPSKEEYSGYCLLLTLPRLTDHQMYKDWSPSSARVQCFQSVYPLVCRFLPVDKALAENESTASNDRLVQLILKGLLFENCVEYCQQKAINRDAKSSQIVLRNMMTGTPTDDADLSLLSWLQSLPFDTFATPFEQRSLQISVSKIIKPSTSFSEQIMTPMTPTPGSKTRMYPSPSPSTPTLYRGRPFSSSSRALSQSLTPNLESLLNQAKKKEDNGTGDPGMLSRSLINMQLSGSSSARESLPTLTEGIEKPSGAPFSISIPSPSPSIPARFNQGSAGANAKQPEVRNSSAAAYEDFRQDRERAQRELQEREQRRKQLEEELIGGGGSTGLPAATAPPATAPAVQGGATQGNGVTSPPLAGTTTRQVTPPNFTLRPATAVKSSTPKVAYGTVNHTPEPEASPILSRPISFHQPQPQHPILQQRNSARNSQRNASTSSGTPSPQTPNRQLETSFGELSGPGRRVSNVTYSNPDPVFEPPRANHLSFPQQAQQRPQQYDTARSDQYRSQPQRIPQQQQQQQKQHDQQHFAVGSPLGDASNTVQRIRNSSPAAVAQRQSPKQPLFDNNVINSGSKEGIKIWNPTCHAISSLEDVQAIRAVTFDPTGSFYAVGSNSKTLRICVYPEMPESSGGGSIQQPKVLFKRMRHHKGSIYCVAWSHTGNLVATGSNDKLIKLVRFDPDKCNASGPDVDLSFHDGTVRDLVFQKDSPSGTTLISAGAGDCSIYLTDCQQGQPVHAMAGHTGHVLSLYTWSGHMLASGSQDNTVRLWDVRTPRCIQIIGSPGSDSGEGSGAAAVAVDPSGRLLASGHEDSSIMLYDIHGGRPLQTFKSHSSDIRSLRFSPRNFYLMSGSYDCTIKLANLQADITQAVPSATIAEHRDKVIQCRWHPSELSFLTSSADRTVTLWAMDNP</sequence>
<feature type="region of interest" description="Disordered" evidence="5">
    <location>
        <begin position="356"/>
        <end position="413"/>
    </location>
</feature>
<dbReference type="CDD" id="cd00200">
    <property type="entry name" value="WD40"/>
    <property type="match status" value="1"/>
</dbReference>
<dbReference type="Pfam" id="PF00400">
    <property type="entry name" value="WD40"/>
    <property type="match status" value="5"/>
</dbReference>
<dbReference type="Pfam" id="PF25602">
    <property type="entry name" value="WDR47_COR"/>
    <property type="match status" value="1"/>
</dbReference>
<dbReference type="InterPro" id="IPR057749">
    <property type="entry name" value="WDR47_COR"/>
</dbReference>
<feature type="compositionally biased region" description="Low complexity" evidence="5">
    <location>
        <begin position="627"/>
        <end position="642"/>
    </location>
</feature>
<feature type="compositionally biased region" description="Polar residues" evidence="5">
    <location>
        <begin position="659"/>
        <end position="681"/>
    </location>
</feature>
<feature type="repeat" description="WD" evidence="3">
    <location>
        <begin position="993"/>
        <end position="1029"/>
    </location>
</feature>
<dbReference type="InterPro" id="IPR040067">
    <property type="entry name" value="WDR47"/>
</dbReference>
<feature type="domain" description="CTLH" evidence="6">
    <location>
        <begin position="45"/>
        <end position="102"/>
    </location>
</feature>
<feature type="compositionally biased region" description="Low complexity" evidence="5">
    <location>
        <begin position="557"/>
        <end position="568"/>
    </location>
</feature>
<feature type="region of interest" description="Disordered" evidence="5">
    <location>
        <begin position="445"/>
        <end position="689"/>
    </location>
</feature>
<dbReference type="SUPFAM" id="SSF50978">
    <property type="entry name" value="WD40 repeat-like"/>
    <property type="match status" value="1"/>
</dbReference>
<keyword evidence="2" id="KW-0677">Repeat</keyword>
<organism evidence="7 8">
    <name type="scientific">Strongylocentrotus purpuratus</name>
    <name type="common">Purple sea urchin</name>
    <dbReference type="NCBI Taxonomy" id="7668"/>
    <lineage>
        <taxon>Eukaryota</taxon>
        <taxon>Metazoa</taxon>
        <taxon>Echinodermata</taxon>
        <taxon>Eleutherozoa</taxon>
        <taxon>Echinozoa</taxon>
        <taxon>Echinoidea</taxon>
        <taxon>Euechinoidea</taxon>
        <taxon>Echinacea</taxon>
        <taxon>Camarodonta</taxon>
        <taxon>Echinidea</taxon>
        <taxon>Strongylocentrotidae</taxon>
        <taxon>Strongylocentrotus</taxon>
    </lineage>
</organism>
<keyword evidence="4" id="KW-0175">Coiled coil</keyword>
<feature type="region of interest" description="Disordered" evidence="5">
    <location>
        <begin position="276"/>
        <end position="319"/>
    </location>
</feature>
<feature type="repeat" description="WD" evidence="3">
    <location>
        <begin position="858"/>
        <end position="898"/>
    </location>
</feature>
<dbReference type="PANTHER" id="PTHR19863">
    <property type="entry name" value="NEMITIN (NEURONAL ENRICHED MAP INTERACTING PROTEIN) HOMOLOG"/>
    <property type="match status" value="1"/>
</dbReference>
<evidence type="ECO:0000256" key="2">
    <source>
        <dbReference type="ARBA" id="ARBA00022737"/>
    </source>
</evidence>
<dbReference type="SMART" id="SM00320">
    <property type="entry name" value="WD40"/>
    <property type="match status" value="7"/>
</dbReference>
<dbReference type="AlphaFoldDB" id="A0A7M7PNN5"/>
<dbReference type="EnsemblMetazoa" id="XM_030997575">
    <property type="protein sequence ID" value="XP_030853435"/>
    <property type="gene ID" value="LOC581918"/>
</dbReference>
<dbReference type="PROSITE" id="PS50897">
    <property type="entry name" value="CTLH"/>
    <property type="match status" value="1"/>
</dbReference>